<dbReference type="RefSeq" id="WP_216965956.1">
    <property type="nucleotide sequence ID" value="NZ_JAHOPB010000003.1"/>
</dbReference>
<name>A0ABS6IRW5_9HYPH</name>
<proteinExistence type="predicted"/>
<evidence type="ECO:0000313" key="2">
    <source>
        <dbReference type="EMBL" id="MBU8876785.1"/>
    </source>
</evidence>
<feature type="transmembrane region" description="Helical" evidence="1">
    <location>
        <begin position="52"/>
        <end position="74"/>
    </location>
</feature>
<feature type="transmembrane region" description="Helical" evidence="1">
    <location>
        <begin position="80"/>
        <end position="102"/>
    </location>
</feature>
<comment type="caution">
    <text evidence="2">The sequence shown here is derived from an EMBL/GenBank/DDBJ whole genome shotgun (WGS) entry which is preliminary data.</text>
</comment>
<evidence type="ECO:0000256" key="1">
    <source>
        <dbReference type="SAM" id="Phobius"/>
    </source>
</evidence>
<gene>
    <name evidence="2" type="ORF">KQ910_23625</name>
</gene>
<keyword evidence="1" id="KW-1133">Transmembrane helix</keyword>
<keyword evidence="1" id="KW-0812">Transmembrane</keyword>
<sequence length="115" mass="12686">MIVDALFPTYRFDKADNEDFMVIDQWSYVWAAFSGPLFVLTKGLYLLALVDVLAMAAIAAGAIFGLTIIVYLFSASMEGMILMLVTVVGGFALNGIVAVRLVRYGYLKNGWRLGY</sequence>
<dbReference type="EMBL" id="JAHOPB010000003">
    <property type="protein sequence ID" value="MBU8876785.1"/>
    <property type="molecule type" value="Genomic_DNA"/>
</dbReference>
<keyword evidence="3" id="KW-1185">Reference proteome</keyword>
<dbReference type="Proteomes" id="UP000727907">
    <property type="component" value="Unassembled WGS sequence"/>
</dbReference>
<protein>
    <submittedName>
        <fullName evidence="2">Uncharacterized protein</fullName>
    </submittedName>
</protein>
<accession>A0ABS6IRW5</accession>
<reference evidence="2 3" key="1">
    <citation type="submission" date="2021-06" db="EMBL/GenBank/DDBJ databases">
        <authorList>
            <person name="Lee D.H."/>
        </authorList>
    </citation>
    <scope>NUCLEOTIDE SEQUENCE [LARGE SCALE GENOMIC DNA]</scope>
    <source>
        <strain evidence="2 3">MMS21-HV4-11</strain>
    </source>
</reference>
<feature type="transmembrane region" description="Helical" evidence="1">
    <location>
        <begin position="26"/>
        <end position="45"/>
    </location>
</feature>
<organism evidence="2 3">
    <name type="scientific">Reyranella humidisoli</name>
    <dbReference type="NCBI Taxonomy" id="2849149"/>
    <lineage>
        <taxon>Bacteria</taxon>
        <taxon>Pseudomonadati</taxon>
        <taxon>Pseudomonadota</taxon>
        <taxon>Alphaproteobacteria</taxon>
        <taxon>Hyphomicrobiales</taxon>
        <taxon>Reyranellaceae</taxon>
        <taxon>Reyranella</taxon>
    </lineage>
</organism>
<keyword evidence="1" id="KW-0472">Membrane</keyword>
<evidence type="ECO:0000313" key="3">
    <source>
        <dbReference type="Proteomes" id="UP000727907"/>
    </source>
</evidence>